<proteinExistence type="predicted"/>
<dbReference type="RefSeq" id="WP_110129544.1">
    <property type="nucleotide sequence ID" value="NZ_QHJQ01000001.1"/>
</dbReference>
<evidence type="ECO:0008006" key="4">
    <source>
        <dbReference type="Google" id="ProtNLM"/>
    </source>
</evidence>
<protein>
    <recommendedName>
        <fullName evidence="4">Lipoprotein</fullName>
    </recommendedName>
</protein>
<name>A0A317ZIM8_9BACT</name>
<comment type="caution">
    <text evidence="2">The sequence shown here is derived from an EMBL/GenBank/DDBJ whole genome shotgun (WGS) entry which is preliminary data.</text>
</comment>
<feature type="chain" id="PRO_5016362840" description="Lipoprotein" evidence="1">
    <location>
        <begin position="22"/>
        <end position="143"/>
    </location>
</feature>
<feature type="signal peptide" evidence="1">
    <location>
        <begin position="1"/>
        <end position="21"/>
    </location>
</feature>
<dbReference type="InParanoid" id="A0A317ZIM8"/>
<dbReference type="PROSITE" id="PS51257">
    <property type="entry name" value="PROKAR_LIPOPROTEIN"/>
    <property type="match status" value="1"/>
</dbReference>
<keyword evidence="3" id="KW-1185">Reference proteome</keyword>
<sequence length="143" mass="14699">MQNQTRLPALAVLLVSLIAFTGCNTTGGSAGAPIQVNKIGDGQMTCEQIVAEINEMNEILGIAEGEMRNAQVIGLTQDVAINAALYSGAAGAAGSSLPYVGSAINVAGSLNHMNKQKAEERAEAAFNRRSVLTGMYAAKGCGQ</sequence>
<reference evidence="2 3" key="1">
    <citation type="submission" date="2018-05" db="EMBL/GenBank/DDBJ databases">
        <title>Coraliomargarita sinensis sp. nov., isolated from a marine solar saltern.</title>
        <authorList>
            <person name="Zhou L.Y."/>
        </authorList>
    </citation>
    <scope>NUCLEOTIDE SEQUENCE [LARGE SCALE GENOMIC DNA]</scope>
    <source>
        <strain evidence="2 3">WN38</strain>
    </source>
</reference>
<keyword evidence="1" id="KW-0732">Signal</keyword>
<evidence type="ECO:0000256" key="1">
    <source>
        <dbReference type="SAM" id="SignalP"/>
    </source>
</evidence>
<organism evidence="2 3">
    <name type="scientific">Coraliomargarita sinensis</name>
    <dbReference type="NCBI Taxonomy" id="2174842"/>
    <lineage>
        <taxon>Bacteria</taxon>
        <taxon>Pseudomonadati</taxon>
        <taxon>Verrucomicrobiota</taxon>
        <taxon>Opitutia</taxon>
        <taxon>Puniceicoccales</taxon>
        <taxon>Coraliomargaritaceae</taxon>
        <taxon>Coraliomargarita</taxon>
    </lineage>
</organism>
<evidence type="ECO:0000313" key="3">
    <source>
        <dbReference type="Proteomes" id="UP000247099"/>
    </source>
</evidence>
<evidence type="ECO:0000313" key="2">
    <source>
        <dbReference type="EMBL" id="PXA05465.1"/>
    </source>
</evidence>
<dbReference type="Proteomes" id="UP000247099">
    <property type="component" value="Unassembled WGS sequence"/>
</dbReference>
<dbReference type="EMBL" id="QHJQ01000001">
    <property type="protein sequence ID" value="PXA05465.1"/>
    <property type="molecule type" value="Genomic_DNA"/>
</dbReference>
<dbReference type="AlphaFoldDB" id="A0A317ZIM8"/>
<accession>A0A317ZIM8</accession>
<gene>
    <name evidence="2" type="ORF">DDZ13_00935</name>
</gene>